<dbReference type="GO" id="GO:0003690">
    <property type="term" value="F:double-stranded DNA binding"/>
    <property type="evidence" value="ECO:0007669"/>
    <property type="project" value="TreeGrafter"/>
</dbReference>
<sequence length="241" mass="27803">TIHEELATTVGPYAPLYPTVARWAKHFHEGKEDINDEPRSGRPIFEFTDANIELVRQVISNDPHSSYDDIITETSLSHGIIEQVNHHCLKMKKVRFRWVPHQLNDEQKRERFRLCRENLAKFRDGSWRLCDIITGDETSIYPGQIRHKSTNASWIGGDESLIPIVRRSRFEPKTLFSIFFKSNGPVLINAVDKGNTIIGLNLKYDQTLTRLEAQKCCILNMFTLKSSKIAQRIKIQSLSQI</sequence>
<dbReference type="InterPro" id="IPR036397">
    <property type="entry name" value="RNaseH_sf"/>
</dbReference>
<dbReference type="GO" id="GO:0000729">
    <property type="term" value="P:DNA double-strand break processing"/>
    <property type="evidence" value="ECO:0007669"/>
    <property type="project" value="TreeGrafter"/>
</dbReference>
<dbReference type="Proteomes" id="UP000663864">
    <property type="component" value="Unassembled WGS sequence"/>
</dbReference>
<dbReference type="PANTHER" id="PTHR46060">
    <property type="entry name" value="MARINER MOS1 TRANSPOSASE-LIKE PROTEIN"/>
    <property type="match status" value="1"/>
</dbReference>
<evidence type="ECO:0000313" key="4">
    <source>
        <dbReference type="EMBL" id="CAF4036752.1"/>
    </source>
</evidence>
<dbReference type="Proteomes" id="UP000663836">
    <property type="component" value="Unassembled WGS sequence"/>
</dbReference>
<evidence type="ECO:0000313" key="6">
    <source>
        <dbReference type="Proteomes" id="UP000663870"/>
    </source>
</evidence>
<evidence type="ECO:0008006" key="7">
    <source>
        <dbReference type="Google" id="ProtNLM"/>
    </source>
</evidence>
<dbReference type="GO" id="GO:0031297">
    <property type="term" value="P:replication fork processing"/>
    <property type="evidence" value="ECO:0007669"/>
    <property type="project" value="TreeGrafter"/>
</dbReference>
<organism evidence="4 5">
    <name type="scientific">Rotaria sordida</name>
    <dbReference type="NCBI Taxonomy" id="392033"/>
    <lineage>
        <taxon>Eukaryota</taxon>
        <taxon>Metazoa</taxon>
        <taxon>Spiralia</taxon>
        <taxon>Gnathifera</taxon>
        <taxon>Rotifera</taxon>
        <taxon>Eurotatoria</taxon>
        <taxon>Bdelloidea</taxon>
        <taxon>Philodinida</taxon>
        <taxon>Philodinidae</taxon>
        <taxon>Rotaria</taxon>
    </lineage>
</organism>
<dbReference type="EMBL" id="CAJOBD010005613">
    <property type="protein sequence ID" value="CAF4036752.1"/>
    <property type="molecule type" value="Genomic_DNA"/>
</dbReference>
<dbReference type="GO" id="GO:0005634">
    <property type="term" value="C:nucleus"/>
    <property type="evidence" value="ECO:0007669"/>
    <property type="project" value="TreeGrafter"/>
</dbReference>
<dbReference type="Gene3D" id="3.30.420.10">
    <property type="entry name" value="Ribonuclease H-like superfamily/Ribonuclease H"/>
    <property type="match status" value="1"/>
</dbReference>
<dbReference type="EMBL" id="CAJNOL010016766">
    <property type="protein sequence ID" value="CAF1676283.1"/>
    <property type="molecule type" value="Genomic_DNA"/>
</dbReference>
<dbReference type="InterPro" id="IPR052709">
    <property type="entry name" value="Transposase-MT_Hybrid"/>
</dbReference>
<dbReference type="Proteomes" id="UP000663854">
    <property type="component" value="Unassembled WGS sequence"/>
</dbReference>
<accession>A0A819RBL4</accession>
<protein>
    <recommendedName>
        <fullName evidence="7">Transposase</fullName>
    </recommendedName>
</protein>
<dbReference type="GO" id="GO:0044547">
    <property type="term" value="F:DNA topoisomerase binding"/>
    <property type="evidence" value="ECO:0007669"/>
    <property type="project" value="TreeGrafter"/>
</dbReference>
<dbReference type="GO" id="GO:0046975">
    <property type="term" value="F:histone H3K36 methyltransferase activity"/>
    <property type="evidence" value="ECO:0007669"/>
    <property type="project" value="TreeGrafter"/>
</dbReference>
<feature type="non-terminal residue" evidence="4">
    <location>
        <position position="1"/>
    </location>
</feature>
<dbReference type="GO" id="GO:0000793">
    <property type="term" value="C:condensed chromosome"/>
    <property type="evidence" value="ECO:0007669"/>
    <property type="project" value="TreeGrafter"/>
</dbReference>
<comment type="caution">
    <text evidence="4">The sequence shown here is derived from an EMBL/GenBank/DDBJ whole genome shotgun (WGS) entry which is preliminary data.</text>
</comment>
<dbReference type="AlphaFoldDB" id="A0A819RBL4"/>
<name>A0A819RBL4_9BILA</name>
<dbReference type="GO" id="GO:0015074">
    <property type="term" value="P:DNA integration"/>
    <property type="evidence" value="ECO:0007669"/>
    <property type="project" value="TreeGrafter"/>
</dbReference>
<dbReference type="PANTHER" id="PTHR46060:SF2">
    <property type="entry name" value="HISTONE-LYSINE N-METHYLTRANSFERASE SETMAR"/>
    <property type="match status" value="1"/>
</dbReference>
<reference evidence="4" key="1">
    <citation type="submission" date="2021-02" db="EMBL/GenBank/DDBJ databases">
        <authorList>
            <person name="Nowell W R."/>
        </authorList>
    </citation>
    <scope>NUCLEOTIDE SEQUENCE</scope>
</reference>
<evidence type="ECO:0000313" key="2">
    <source>
        <dbReference type="EMBL" id="CAF1558998.1"/>
    </source>
</evidence>
<dbReference type="EMBL" id="CAJNOT010004608">
    <property type="protein sequence ID" value="CAF1438736.1"/>
    <property type="molecule type" value="Genomic_DNA"/>
</dbReference>
<proteinExistence type="predicted"/>
<dbReference type="EMBL" id="CAJNOH010014848">
    <property type="protein sequence ID" value="CAF1558998.1"/>
    <property type="molecule type" value="Genomic_DNA"/>
</dbReference>
<dbReference type="GO" id="GO:0042800">
    <property type="term" value="F:histone H3K4 methyltransferase activity"/>
    <property type="evidence" value="ECO:0007669"/>
    <property type="project" value="TreeGrafter"/>
</dbReference>
<evidence type="ECO:0000313" key="1">
    <source>
        <dbReference type="EMBL" id="CAF1438736.1"/>
    </source>
</evidence>
<dbReference type="GO" id="GO:0006303">
    <property type="term" value="P:double-strand break repair via nonhomologous end joining"/>
    <property type="evidence" value="ECO:0007669"/>
    <property type="project" value="TreeGrafter"/>
</dbReference>
<dbReference type="GO" id="GO:0003697">
    <property type="term" value="F:single-stranded DNA binding"/>
    <property type="evidence" value="ECO:0007669"/>
    <property type="project" value="TreeGrafter"/>
</dbReference>
<keyword evidence="6" id="KW-1185">Reference proteome</keyword>
<evidence type="ECO:0000313" key="5">
    <source>
        <dbReference type="Proteomes" id="UP000663836"/>
    </source>
</evidence>
<dbReference type="GO" id="GO:0000014">
    <property type="term" value="F:single-stranded DNA endodeoxyribonuclease activity"/>
    <property type="evidence" value="ECO:0007669"/>
    <property type="project" value="TreeGrafter"/>
</dbReference>
<evidence type="ECO:0000313" key="3">
    <source>
        <dbReference type="EMBL" id="CAF1676283.1"/>
    </source>
</evidence>
<dbReference type="GO" id="GO:0044774">
    <property type="term" value="P:mitotic DNA integrity checkpoint signaling"/>
    <property type="evidence" value="ECO:0007669"/>
    <property type="project" value="TreeGrafter"/>
</dbReference>
<dbReference type="Proteomes" id="UP000663870">
    <property type="component" value="Unassembled WGS sequence"/>
</dbReference>
<gene>
    <name evidence="4" type="ORF">JBS370_LOCUS28270</name>
    <name evidence="3" type="ORF">JXQ802_LOCUS58420</name>
    <name evidence="2" type="ORF">PYM288_LOCUS41790</name>
    <name evidence="1" type="ORF">ZHD862_LOCUS34721</name>
</gene>
<dbReference type="GO" id="GO:0035861">
    <property type="term" value="C:site of double-strand break"/>
    <property type="evidence" value="ECO:0007669"/>
    <property type="project" value="TreeGrafter"/>
</dbReference>